<organism evidence="7 8">
    <name type="scientific">Sphingobacterium bovistauri</name>
    <dbReference type="NCBI Taxonomy" id="2781959"/>
    <lineage>
        <taxon>Bacteria</taxon>
        <taxon>Pseudomonadati</taxon>
        <taxon>Bacteroidota</taxon>
        <taxon>Sphingobacteriia</taxon>
        <taxon>Sphingobacteriales</taxon>
        <taxon>Sphingobacteriaceae</taxon>
        <taxon>Sphingobacterium</taxon>
    </lineage>
</organism>
<reference evidence="7" key="1">
    <citation type="submission" date="2020-10" db="EMBL/GenBank/DDBJ databases">
        <authorList>
            <person name="Lu T."/>
            <person name="Wang Q."/>
            <person name="Han X."/>
        </authorList>
    </citation>
    <scope>NUCLEOTIDE SEQUENCE</scope>
    <source>
        <strain evidence="7">WQ 366</strain>
    </source>
</reference>
<comment type="subcellular location">
    <subcellularLocation>
        <location evidence="1">Membrane</location>
        <topology evidence="1">Multi-pass membrane protein</topology>
    </subcellularLocation>
</comment>
<evidence type="ECO:0000256" key="1">
    <source>
        <dbReference type="ARBA" id="ARBA00004141"/>
    </source>
</evidence>
<feature type="domain" description="TM2" evidence="6">
    <location>
        <begin position="50"/>
        <end position="94"/>
    </location>
</feature>
<evidence type="ECO:0000256" key="5">
    <source>
        <dbReference type="SAM" id="Phobius"/>
    </source>
</evidence>
<feature type="transmembrane region" description="Helical" evidence="5">
    <location>
        <begin position="75"/>
        <end position="95"/>
    </location>
</feature>
<protein>
    <submittedName>
        <fullName evidence="7">TM2 domain-containing protein</fullName>
    </submittedName>
</protein>
<keyword evidence="3 5" id="KW-1133">Transmembrane helix</keyword>
<gene>
    <name evidence="7" type="ORF">IPZ78_06730</name>
</gene>
<evidence type="ECO:0000256" key="4">
    <source>
        <dbReference type="ARBA" id="ARBA00023136"/>
    </source>
</evidence>
<sequence length="116" mass="13257">MTNNNNFLYLEGITPEEMANLNHIAKSLNEEKLRNFTQLYSSRRKKSQDILIFTLLGFIFIAGVQRFVLGQIGMGIIYFFTGGFCLIGTIVDLINHKSMTDEFNRKVAVETLSMIQ</sequence>
<evidence type="ECO:0000259" key="6">
    <source>
        <dbReference type="Pfam" id="PF05154"/>
    </source>
</evidence>
<dbReference type="InterPro" id="IPR007829">
    <property type="entry name" value="TM2"/>
</dbReference>
<dbReference type="EMBL" id="JADEYP010000009">
    <property type="protein sequence ID" value="MCA5004847.1"/>
    <property type="molecule type" value="Genomic_DNA"/>
</dbReference>
<name>A0ABS7Z5J7_9SPHI</name>
<keyword evidence="8" id="KW-1185">Reference proteome</keyword>
<evidence type="ECO:0000256" key="3">
    <source>
        <dbReference type="ARBA" id="ARBA00022989"/>
    </source>
</evidence>
<dbReference type="Proteomes" id="UP001165302">
    <property type="component" value="Unassembled WGS sequence"/>
</dbReference>
<feature type="transmembrane region" description="Helical" evidence="5">
    <location>
        <begin position="50"/>
        <end position="69"/>
    </location>
</feature>
<keyword evidence="4 5" id="KW-0472">Membrane</keyword>
<keyword evidence="2 5" id="KW-0812">Transmembrane</keyword>
<dbReference type="Pfam" id="PF05154">
    <property type="entry name" value="TM2"/>
    <property type="match status" value="1"/>
</dbReference>
<comment type="caution">
    <text evidence="7">The sequence shown here is derived from an EMBL/GenBank/DDBJ whole genome shotgun (WGS) entry which is preliminary data.</text>
</comment>
<accession>A0ABS7Z5J7</accession>
<evidence type="ECO:0000313" key="7">
    <source>
        <dbReference type="EMBL" id="MCA5004847.1"/>
    </source>
</evidence>
<dbReference type="RefSeq" id="WP_225552234.1">
    <property type="nucleotide sequence ID" value="NZ_JADEYP010000009.1"/>
</dbReference>
<proteinExistence type="predicted"/>
<evidence type="ECO:0000313" key="8">
    <source>
        <dbReference type="Proteomes" id="UP001165302"/>
    </source>
</evidence>
<evidence type="ECO:0000256" key="2">
    <source>
        <dbReference type="ARBA" id="ARBA00022692"/>
    </source>
</evidence>